<reference evidence="1 2" key="1">
    <citation type="journal article" date="2011" name="Microbiology">
        <title>Transcriptome response to different carbon sources in Acetobacter aceti.</title>
        <authorList>
            <person name="Sakurai K."/>
            <person name="Arai H."/>
            <person name="Ishii M."/>
            <person name="Igarashi Y."/>
        </authorList>
    </citation>
    <scope>NUCLEOTIDE SEQUENCE [LARGE SCALE GENOMIC DNA]</scope>
    <source>
        <strain evidence="1 2">NBRC 14818</strain>
    </source>
</reference>
<sequence length="56" mass="6199">MTNLRFGIVGKGSNDFLEGAIDRHEKGLCMQSGGSVASAQYYVLGRCVSEHWHEKQ</sequence>
<dbReference type="Proteomes" id="UP000516424">
    <property type="component" value="Chromosome"/>
</dbReference>
<name>A0AB33IK96_ACEAC</name>
<dbReference type="EMBL" id="AP023410">
    <property type="protein sequence ID" value="BCK77507.1"/>
    <property type="molecule type" value="Genomic_DNA"/>
</dbReference>
<organism evidence="1 2">
    <name type="scientific">Acetobacter aceti NBRC 14818</name>
    <dbReference type="NCBI Taxonomy" id="887700"/>
    <lineage>
        <taxon>Bacteria</taxon>
        <taxon>Pseudomonadati</taxon>
        <taxon>Pseudomonadota</taxon>
        <taxon>Alphaproteobacteria</taxon>
        <taxon>Acetobacterales</taxon>
        <taxon>Acetobacteraceae</taxon>
        <taxon>Acetobacter</taxon>
        <taxon>Acetobacter subgen. Acetobacter</taxon>
    </lineage>
</organism>
<dbReference type="AlphaFoldDB" id="A0AB33IK96"/>
<keyword evidence="2" id="KW-1185">Reference proteome</keyword>
<evidence type="ECO:0000313" key="1">
    <source>
        <dbReference type="EMBL" id="BCK77507.1"/>
    </source>
</evidence>
<accession>A0AB33IK96</accession>
<gene>
    <name evidence="1" type="ORF">EMQ_3113</name>
</gene>
<proteinExistence type="predicted"/>
<protein>
    <submittedName>
        <fullName evidence="1">Uncharacterized protein</fullName>
    </submittedName>
</protein>
<evidence type="ECO:0000313" key="2">
    <source>
        <dbReference type="Proteomes" id="UP000516424"/>
    </source>
</evidence>